<evidence type="ECO:0000313" key="4">
    <source>
        <dbReference type="Proteomes" id="UP001214576"/>
    </source>
</evidence>
<dbReference type="PANTHER" id="PTHR16131:SF2">
    <property type="entry name" value="LIGAND-DEPENDENT NUCLEAR RECEPTOR-INTERACTING FACTOR 1"/>
    <property type="match status" value="1"/>
</dbReference>
<dbReference type="InterPro" id="IPR026191">
    <property type="entry name" value="LRIF1"/>
</dbReference>
<dbReference type="AlphaFoldDB" id="A0AAD4UQB2"/>
<dbReference type="Proteomes" id="UP001214576">
    <property type="component" value="Unassembled WGS sequence"/>
</dbReference>
<evidence type="ECO:0000313" key="3">
    <source>
        <dbReference type="EMBL" id="KAI4549187.1"/>
    </source>
</evidence>
<evidence type="ECO:0000256" key="2">
    <source>
        <dbReference type="SAM" id="MobiDB-lite"/>
    </source>
</evidence>
<name>A0AAD4UQB2_OVIAM</name>
<dbReference type="Pfam" id="PF15741">
    <property type="entry name" value="LRIF1"/>
    <property type="match status" value="1"/>
</dbReference>
<feature type="compositionally biased region" description="Basic residues" evidence="2">
    <location>
        <begin position="724"/>
        <end position="742"/>
    </location>
</feature>
<accession>A0AAD4UQB2</accession>
<dbReference type="GO" id="GO:0006355">
    <property type="term" value="P:regulation of DNA-templated transcription"/>
    <property type="evidence" value="ECO:0007669"/>
    <property type="project" value="InterPro"/>
</dbReference>
<proteinExistence type="predicted"/>
<keyword evidence="4" id="KW-1185">Reference proteome</keyword>
<dbReference type="EMBL" id="JAKZEL010000001">
    <property type="protein sequence ID" value="KAI4549187.1"/>
    <property type="molecule type" value="Genomic_DNA"/>
</dbReference>
<keyword evidence="1" id="KW-0175">Coiled coil</keyword>
<feature type="compositionally biased region" description="Low complexity" evidence="2">
    <location>
        <begin position="743"/>
        <end position="754"/>
    </location>
</feature>
<gene>
    <name evidence="3" type="ORF">MG293_001517</name>
</gene>
<sequence>MTSVSPVNEAEHPKLVLWDNLEVPAEAKDSTRFSDKRLNNSNQETSAKYFSGDSASNPSVLRDNSSPTFSRSRSRSRSLPLEDLGPDTAPFPGCIGPSQPYKMSNNPQKVFLKPTEEKSGNASHCVSGCMYQVVQTIGSDGKNLLQLLPIPNSSGNLMPLVQSSVMSDALKGNTGSPVQVTFQTQISSSSTSASVQLPIFQPASSSNYFLTRTVDTAEKVRVTSVGTENFTSSVSKVQSHGVKIDGLTMQTFAVSPSSTQNDSSYILVNTQSLPMTVKSPVLPSGHHLQIPAHAEVKSVPASSLPPSVQQKILATATTSTSGTVEPSQIPTVIYVSPVNTVKNVVTKNFQNIYPKPVTEIAKPMILNTTQIPMNVAKETQLKGGQHSQAAPVKWIFQENLQPCTPSIVPVKSSNNVASKILKTFVDRKNLGDNAVNMPPLSTISPSGTQSKSMPIKDNALVMFNGKVYLLAKKGTDVLPSVIDKQNSVSSDIPPRKDASQIVSSSPVTEISREVVNIVLAKNKSSQMETKSVSNTQLASMANLRAEKNKKVEKPSLSAPNPHSMNQSVNYLKQSKTLFSQPVLPDGFSTGQNAPRKGNIIQSIEKISSSVDATTVTSQQCVFRDQEPKIQNEMASTLEKVTQERNGKNSSQRRSNKVSYLKSDAELKKIFGITKDLRVCLTRIAQQLGSGEGFDSFSPLVKSETYKEAEFIVKEEGRKQQGIDKKRKAKTTKKMDHPKKRRTNSVNNTTINGGTNVTSSQLISSILPTSDVSDHNILTNCNKTREEKRTEVEHCTHGNQAKGTLSSSTAFERSHSFNESYTEDIFPMTPPELEETIRDEKIRRLKQVLREKEAALEEMRKKMHQKQ</sequence>
<comment type="caution">
    <text evidence="3">The sequence shown here is derived from an EMBL/GenBank/DDBJ whole genome shotgun (WGS) entry which is preliminary data.</text>
</comment>
<feature type="compositionally biased region" description="Basic and acidic residues" evidence="2">
    <location>
        <begin position="27"/>
        <end position="38"/>
    </location>
</feature>
<feature type="region of interest" description="Disordered" evidence="2">
    <location>
        <begin position="716"/>
        <end position="754"/>
    </location>
</feature>
<feature type="region of interest" description="Disordered" evidence="2">
    <location>
        <begin position="27"/>
        <end position="89"/>
    </location>
</feature>
<protein>
    <recommendedName>
        <fullName evidence="5">Ligand dependent nuclear receptor interacting factor 1</fullName>
    </recommendedName>
</protein>
<feature type="compositionally biased region" description="Polar residues" evidence="2">
    <location>
        <begin position="39"/>
        <end position="69"/>
    </location>
</feature>
<feature type="coiled-coil region" evidence="1">
    <location>
        <begin position="837"/>
        <end position="865"/>
    </location>
</feature>
<evidence type="ECO:0000256" key="1">
    <source>
        <dbReference type="SAM" id="Coils"/>
    </source>
</evidence>
<evidence type="ECO:0008006" key="5">
    <source>
        <dbReference type="Google" id="ProtNLM"/>
    </source>
</evidence>
<dbReference type="GO" id="GO:0042974">
    <property type="term" value="F:nuclear retinoic acid receptor binding"/>
    <property type="evidence" value="ECO:0007669"/>
    <property type="project" value="InterPro"/>
</dbReference>
<reference evidence="3" key="1">
    <citation type="submission" date="2022-03" db="EMBL/GenBank/DDBJ databases">
        <title>Genomic analyses of argali, domestic sheep and their hybrids provide insights into chromosomal evolution, heterosis and genetic basis of agronomic traits.</title>
        <authorList>
            <person name="Li M."/>
        </authorList>
    </citation>
    <scope>NUCLEOTIDE SEQUENCE</scope>
    <source>
        <strain evidence="3">CAU-MHL-2022a</strain>
        <tissue evidence="3">Skin</tissue>
    </source>
</reference>
<organism evidence="3 4">
    <name type="scientific">Ovis ammon polii</name>
    <dbReference type="NCBI Taxonomy" id="230172"/>
    <lineage>
        <taxon>Eukaryota</taxon>
        <taxon>Metazoa</taxon>
        <taxon>Chordata</taxon>
        <taxon>Craniata</taxon>
        <taxon>Vertebrata</taxon>
        <taxon>Euteleostomi</taxon>
        <taxon>Mammalia</taxon>
        <taxon>Eutheria</taxon>
        <taxon>Laurasiatheria</taxon>
        <taxon>Artiodactyla</taxon>
        <taxon>Ruminantia</taxon>
        <taxon>Pecora</taxon>
        <taxon>Bovidae</taxon>
        <taxon>Caprinae</taxon>
        <taxon>Ovis</taxon>
    </lineage>
</organism>
<dbReference type="PANTHER" id="PTHR16131">
    <property type="entry name" value="LIGAND-DEPENDENT NUCLEAR RECEPTOR-INTERACTING FACTOR 1"/>
    <property type="match status" value="1"/>
</dbReference>